<proteinExistence type="predicted"/>
<comment type="caution">
    <text evidence="1">The sequence shown here is derived from an EMBL/GenBank/DDBJ whole genome shotgun (WGS) entry which is preliminary data.</text>
</comment>
<gene>
    <name evidence="1" type="ORF">HDF22_005096</name>
</gene>
<dbReference type="EMBL" id="JACHCA010000018">
    <property type="protein sequence ID" value="MBB6130950.1"/>
    <property type="molecule type" value="Genomic_DNA"/>
</dbReference>
<accession>A0A841JJ33</accession>
<evidence type="ECO:0000313" key="1">
    <source>
        <dbReference type="EMBL" id="MBB6130950.1"/>
    </source>
</evidence>
<reference evidence="1 2" key="1">
    <citation type="submission" date="2020-08" db="EMBL/GenBank/DDBJ databases">
        <title>Genomic Encyclopedia of Type Strains, Phase IV (KMG-V): Genome sequencing to study the core and pangenomes of soil and plant-associated prokaryotes.</title>
        <authorList>
            <person name="Whitman W."/>
        </authorList>
    </citation>
    <scope>NUCLEOTIDE SEQUENCE [LARGE SCALE GENOMIC DNA]</scope>
    <source>
        <strain evidence="1 2">MP601</strain>
    </source>
</reference>
<evidence type="ECO:0000313" key="2">
    <source>
        <dbReference type="Proteomes" id="UP000548326"/>
    </source>
</evidence>
<dbReference type="Proteomes" id="UP000548326">
    <property type="component" value="Unassembled WGS sequence"/>
</dbReference>
<sequence length="48" mass="5437">MTFFVFLDLKKIYFEKFCADNNPGFGLDPLGPLITLFRKYGDGDSATL</sequence>
<name>A0A841JJ33_9SPHI</name>
<dbReference type="AlphaFoldDB" id="A0A841JJ33"/>
<protein>
    <submittedName>
        <fullName evidence="1">Uncharacterized protein</fullName>
    </submittedName>
</protein>
<organism evidence="1 2">
    <name type="scientific">Mucilaginibacter lappiensis</name>
    <dbReference type="NCBI Taxonomy" id="354630"/>
    <lineage>
        <taxon>Bacteria</taxon>
        <taxon>Pseudomonadati</taxon>
        <taxon>Bacteroidota</taxon>
        <taxon>Sphingobacteriia</taxon>
        <taxon>Sphingobacteriales</taxon>
        <taxon>Sphingobacteriaceae</taxon>
        <taxon>Mucilaginibacter</taxon>
    </lineage>
</organism>